<dbReference type="AlphaFoldDB" id="A0A564SR63"/>
<proteinExistence type="predicted"/>
<protein>
    <submittedName>
        <fullName evidence="1">Uncharacterized protein</fullName>
    </submittedName>
</protein>
<dbReference type="EMBL" id="CABHMZ010000011">
    <property type="protein sequence ID" value="VUW97666.1"/>
    <property type="molecule type" value="Genomic_DNA"/>
</dbReference>
<gene>
    <name evidence="1" type="ORF">SCSS39_00796</name>
</gene>
<reference evidence="1 2" key="1">
    <citation type="submission" date="2019-07" db="EMBL/GenBank/DDBJ databases">
        <authorList>
            <person name="Hibberd C M."/>
            <person name="Gehrig L. J."/>
            <person name="Chang H.-W."/>
            <person name="Venkatesh S."/>
        </authorList>
    </citation>
    <scope>NUCLEOTIDE SEQUENCE [LARGE SCALE GENOMIC DNA]</scope>
    <source>
        <strain evidence="1">Streptococcus_constellatus_SS_Bg39</strain>
    </source>
</reference>
<name>A0A564SR63_STRCV</name>
<sequence>MIKKMMNLVGVALLLASTILSPASAVAQTLTN</sequence>
<organism evidence="1 2">
    <name type="scientific">Streptococcus constellatus</name>
    <dbReference type="NCBI Taxonomy" id="76860"/>
    <lineage>
        <taxon>Bacteria</taxon>
        <taxon>Bacillati</taxon>
        <taxon>Bacillota</taxon>
        <taxon>Bacilli</taxon>
        <taxon>Lactobacillales</taxon>
        <taxon>Streptococcaceae</taxon>
        <taxon>Streptococcus</taxon>
        <taxon>Streptococcus anginosus group</taxon>
    </lineage>
</organism>
<dbReference type="Proteomes" id="UP000385544">
    <property type="component" value="Unassembled WGS sequence"/>
</dbReference>
<evidence type="ECO:0000313" key="2">
    <source>
        <dbReference type="Proteomes" id="UP000385544"/>
    </source>
</evidence>
<accession>A0A564SR63</accession>
<evidence type="ECO:0000313" key="1">
    <source>
        <dbReference type="EMBL" id="VUW97666.1"/>
    </source>
</evidence>